<evidence type="ECO:0000313" key="2">
    <source>
        <dbReference type="Proteomes" id="UP000194933"/>
    </source>
</evidence>
<accession>A0A242K0S0</accession>
<dbReference type="Pfam" id="PF06486">
    <property type="entry name" value="DUF1093"/>
    <property type="match status" value="1"/>
</dbReference>
<dbReference type="SUPFAM" id="SSF159121">
    <property type="entry name" value="BC4932-like"/>
    <property type="match status" value="1"/>
</dbReference>
<organism evidence="1 2">
    <name type="scientific">Candidatus Enterococcus wittei</name>
    <dbReference type="NCBI Taxonomy" id="1987383"/>
    <lineage>
        <taxon>Bacteria</taxon>
        <taxon>Bacillati</taxon>
        <taxon>Bacillota</taxon>
        <taxon>Bacilli</taxon>
        <taxon>Lactobacillales</taxon>
        <taxon>Enterococcaceae</taxon>
        <taxon>Enterococcus</taxon>
    </lineage>
</organism>
<keyword evidence="2" id="KW-1185">Reference proteome</keyword>
<dbReference type="InterPro" id="IPR006542">
    <property type="entry name" value="DUF1093"/>
</dbReference>
<dbReference type="STRING" id="1987383.A5844_001393"/>
<proteinExistence type="predicted"/>
<protein>
    <recommendedName>
        <fullName evidence="3">Amino acid ABC transporter ATP-binding protein</fullName>
    </recommendedName>
</protein>
<reference evidence="1 2" key="1">
    <citation type="submission" date="2017-05" db="EMBL/GenBank/DDBJ databases">
        <title>The Genome Sequence of Enterococcus sp. 10A9_DIV0425.</title>
        <authorList>
            <consortium name="The Broad Institute Genomics Platform"/>
            <consortium name="The Broad Institute Genomic Center for Infectious Diseases"/>
            <person name="Earl A."/>
            <person name="Manson A."/>
            <person name="Schwartman J."/>
            <person name="Gilmore M."/>
            <person name="Abouelleil A."/>
            <person name="Cao P."/>
            <person name="Chapman S."/>
            <person name="Cusick C."/>
            <person name="Shea T."/>
            <person name="Young S."/>
            <person name="Neafsey D."/>
            <person name="Nusbaum C."/>
            <person name="Birren B."/>
        </authorList>
    </citation>
    <scope>NUCLEOTIDE SEQUENCE [LARGE SCALE GENOMIC DNA]</scope>
    <source>
        <strain evidence="1 2">10A9_DIV0425</strain>
    </source>
</reference>
<sequence>MKKLLLGLGAFLIIAFGGYRFAEYKIMGGDPYYIQITTDGEKQIDKADNGQEIINYRYDLPGYDEKGNEKQIDFNGFQDRPLRKNAYLKVIWNKNKGVTSYEEVKEKEIPQPAQKKLSKGTINHG</sequence>
<evidence type="ECO:0008006" key="3">
    <source>
        <dbReference type="Google" id="ProtNLM"/>
    </source>
</evidence>
<dbReference type="PANTHER" id="PTHR36433:SF2">
    <property type="entry name" value="YXEA FAMILY PROTEIN"/>
    <property type="match status" value="1"/>
</dbReference>
<dbReference type="Proteomes" id="UP000194933">
    <property type="component" value="Unassembled WGS sequence"/>
</dbReference>
<dbReference type="Gene3D" id="2.40.50.480">
    <property type="match status" value="1"/>
</dbReference>
<dbReference type="InterPro" id="IPR036166">
    <property type="entry name" value="YxeA-like_sf"/>
</dbReference>
<comment type="caution">
    <text evidence="1">The sequence shown here is derived from an EMBL/GenBank/DDBJ whole genome shotgun (WGS) entry which is preliminary data.</text>
</comment>
<name>A0A242K0S0_9ENTE</name>
<dbReference type="AlphaFoldDB" id="A0A242K0S0"/>
<dbReference type="NCBIfam" id="TIGR01655">
    <property type="entry name" value="yxeA_fam"/>
    <property type="match status" value="1"/>
</dbReference>
<dbReference type="EMBL" id="NGMO01000002">
    <property type="protein sequence ID" value="OTP11259.1"/>
    <property type="molecule type" value="Genomic_DNA"/>
</dbReference>
<dbReference type="RefSeq" id="WP_086284492.1">
    <property type="nucleotide sequence ID" value="NZ_NGMO01000002.1"/>
</dbReference>
<gene>
    <name evidence="1" type="ORF">A5844_001393</name>
</gene>
<dbReference type="PANTHER" id="PTHR36433">
    <property type="entry name" value="HYPOTHETICAL CYTOSOLIC PROTEIN"/>
    <property type="match status" value="1"/>
</dbReference>
<evidence type="ECO:0000313" key="1">
    <source>
        <dbReference type="EMBL" id="OTP11259.1"/>
    </source>
</evidence>